<organism evidence="1 2">
    <name type="scientific">Alsobacter ponti</name>
    <dbReference type="NCBI Taxonomy" id="2962936"/>
    <lineage>
        <taxon>Bacteria</taxon>
        <taxon>Pseudomonadati</taxon>
        <taxon>Pseudomonadota</taxon>
        <taxon>Alphaproteobacteria</taxon>
        <taxon>Hyphomicrobiales</taxon>
        <taxon>Alsobacteraceae</taxon>
        <taxon>Alsobacter</taxon>
    </lineage>
</organism>
<name>A0ABT1LAN4_9HYPH</name>
<dbReference type="Proteomes" id="UP001205890">
    <property type="component" value="Unassembled WGS sequence"/>
</dbReference>
<dbReference type="PANTHER" id="PTHR36513:SF1">
    <property type="entry name" value="TRANSMEMBRANE PROTEIN"/>
    <property type="match status" value="1"/>
</dbReference>
<sequence length="411" mass="44342">MRTIPGFRRSSPPRAFAALLLVPFLALSLAGCGGGIPLGVLDPVAVAEGTKQVPLFVATTRAKPKIELERMFSGDRDKTVNHAKLTVSIPPNHQTGQIEWPSRAPGDSRVNFVTADRDYMNSQAFLQTIKAELARRKPDDRTVLVFIHGYNTKFEEAVYRFAQIVNDSGFKGVPVLFTWPSRGALLDYPYDRESAVFSRDDLEATLDDIATKTGVRKIDVLAHSMGNFLFVETLRQATIRGNGTFHGKIGQIMLAAPDIDIDVFRRQLMVIGQLKLPITVFVSRDDKALNFSRMVWGSQVRAGAYTVSDPAVMEKLREANITVIDLSEVKGTDAMNHGKFASSPDVVKMIGGRLAEDGGIQQRPAGLGEGIMALGATVGHTVGQTVGTAVAAPGAILSGQAPVLAGQADSE</sequence>
<dbReference type="Pfam" id="PF05990">
    <property type="entry name" value="DUF900"/>
    <property type="match status" value="1"/>
</dbReference>
<evidence type="ECO:0000313" key="2">
    <source>
        <dbReference type="Proteomes" id="UP001205890"/>
    </source>
</evidence>
<keyword evidence="1" id="KW-0378">Hydrolase</keyword>
<dbReference type="GO" id="GO:0016787">
    <property type="term" value="F:hydrolase activity"/>
    <property type="evidence" value="ECO:0007669"/>
    <property type="project" value="UniProtKB-KW"/>
</dbReference>
<protein>
    <submittedName>
        <fullName evidence="1">Alpha/beta hydrolase</fullName>
    </submittedName>
</protein>
<dbReference type="Gene3D" id="3.40.50.1820">
    <property type="entry name" value="alpha/beta hydrolase"/>
    <property type="match status" value="1"/>
</dbReference>
<dbReference type="InterPro" id="IPR014586">
    <property type="entry name" value="UCP033909"/>
</dbReference>
<dbReference type="RefSeq" id="WP_254739181.1">
    <property type="nucleotide sequence ID" value="NZ_JANCLU010000003.1"/>
</dbReference>
<comment type="caution">
    <text evidence="1">The sequence shown here is derived from an EMBL/GenBank/DDBJ whole genome shotgun (WGS) entry which is preliminary data.</text>
</comment>
<dbReference type="PROSITE" id="PS51257">
    <property type="entry name" value="PROKAR_LIPOPROTEIN"/>
    <property type="match status" value="1"/>
</dbReference>
<dbReference type="InterPro" id="IPR029058">
    <property type="entry name" value="AB_hydrolase_fold"/>
</dbReference>
<evidence type="ECO:0000313" key="1">
    <source>
        <dbReference type="EMBL" id="MCP8937835.1"/>
    </source>
</evidence>
<keyword evidence="2" id="KW-1185">Reference proteome</keyword>
<gene>
    <name evidence="1" type="ORF">NK718_04855</name>
</gene>
<reference evidence="1 2" key="1">
    <citation type="submission" date="2022-07" db="EMBL/GenBank/DDBJ databases">
        <authorList>
            <person name="Li W.-J."/>
            <person name="Deng Q.-Q."/>
        </authorList>
    </citation>
    <scope>NUCLEOTIDE SEQUENCE [LARGE SCALE GENOMIC DNA]</scope>
    <source>
        <strain evidence="1 2">SYSU M60028</strain>
    </source>
</reference>
<dbReference type="InterPro" id="IPR010297">
    <property type="entry name" value="DUF900_hydrolase"/>
</dbReference>
<proteinExistence type="predicted"/>
<accession>A0ABT1LAN4</accession>
<dbReference type="PIRSF" id="PIRSF033909">
    <property type="entry name" value="UCP033909"/>
    <property type="match status" value="1"/>
</dbReference>
<dbReference type="SUPFAM" id="SSF53474">
    <property type="entry name" value="alpha/beta-Hydrolases"/>
    <property type="match status" value="1"/>
</dbReference>
<dbReference type="PANTHER" id="PTHR36513">
    <property type="entry name" value="ABC TRANSMEMBRANE TYPE-1 DOMAIN-CONTAINING PROTEIN"/>
    <property type="match status" value="1"/>
</dbReference>
<dbReference type="EMBL" id="JANCLU010000003">
    <property type="protein sequence ID" value="MCP8937835.1"/>
    <property type="molecule type" value="Genomic_DNA"/>
</dbReference>